<name>A0ACB9ZHV4_9PEZI</name>
<organism evidence="1 2">
    <name type="scientific">Hypoxylon rubiginosum</name>
    <dbReference type="NCBI Taxonomy" id="110542"/>
    <lineage>
        <taxon>Eukaryota</taxon>
        <taxon>Fungi</taxon>
        <taxon>Dikarya</taxon>
        <taxon>Ascomycota</taxon>
        <taxon>Pezizomycotina</taxon>
        <taxon>Sordariomycetes</taxon>
        <taxon>Xylariomycetidae</taxon>
        <taxon>Xylariales</taxon>
        <taxon>Hypoxylaceae</taxon>
        <taxon>Hypoxylon</taxon>
    </lineage>
</organism>
<evidence type="ECO:0000313" key="2">
    <source>
        <dbReference type="Proteomes" id="UP001497700"/>
    </source>
</evidence>
<proteinExistence type="predicted"/>
<comment type="caution">
    <text evidence="1">The sequence shown here is derived from an EMBL/GenBank/DDBJ whole genome shotgun (WGS) entry which is preliminary data.</text>
</comment>
<gene>
    <name evidence="1" type="ORF">F4820DRAFT_442810</name>
</gene>
<dbReference type="Proteomes" id="UP001497700">
    <property type="component" value="Unassembled WGS sequence"/>
</dbReference>
<protein>
    <submittedName>
        <fullName evidence="1">ARM repeat-containing protein</fullName>
    </submittedName>
</protein>
<sequence>MTTATRPNGFPNLAMGNASNEKGSQPLGSTFSHSAWQSGGIWGNSTMSLNSRRDVMNSRESDETSPSAVSGSAQLNSHSQAAPWVSRGGIWNQTGSAHPGSSSSGSTSPTRTRDSFQHNYTDVQNNSHGFQLRPPVSQNGSAPPNRTVAPGPLDPSTSSFKYSGGYGDSAGDDRGNSNLYASNSNGQLDFEAASLYRRNSNDPTYNNLGHSRQGTLTSRQAESSAQTPSHQYGDNSHYFSKIPGHTKQQTQRPSISGNSIALPSELGRSNAFGFGTADASTRDLEESFRGSLSLEDNSESINGGYAANGHFNPASQPFQLDPGSQPWQHDIGPSNSMGFNQNMPESSWADPVTMALKNARRIVAVGERGSPAGSSYRTSVNSPRGFSGTPNARADPWSRPGSRDPRMLQELDRAQHGSQYLNQQPGFYPPNYYNTNLSQFSAPYDQYVQNPNFRSQVQLPGFGLPVNYLPGLPVPARPSRDQDPGKGMRSAVLEEFRSNAKSNKRYELKDIYNYIVEFSGDQHGSRFIQEKLQTANSDEKDQVFREIEPNTLQLMKDVFGNYVIQKFFEHGNQVQKKIIAAQMKGKVAELSTQMYACRVVQKALEHVLVEQQTEIVEELKPDIMRIVKDQNGNHVIQKIIQMVPRLCIPFIMDAFQSQIESLASHNYGCRVIQRILEHGTEAEKKSLMTDLHTCAARLITDQYGNYVTQHIIAQGEPEDRRLVIQLVLQKLLVYSRHKFASNVVEKSIEYGTNEDRRAIRIQLTSPDNNGNNQLQLIMRDQFGNYVIQKLMQHLEGSDRESFIEEMRPHFASLKKHSTGRQITALDRLMSASSAGSEGPSFANSVTGMSSAGPTTPSLQVEVNSAAPTPSLTMEQNSPESSSPPSTNASIEESVDENNSKISPPGQPCPAVEVNES</sequence>
<keyword evidence="2" id="KW-1185">Reference proteome</keyword>
<accession>A0ACB9ZHV4</accession>
<reference evidence="1 2" key="1">
    <citation type="journal article" date="2022" name="New Phytol.">
        <title>Ecological generalism drives hyperdiversity of secondary metabolite gene clusters in xylarialean endophytes.</title>
        <authorList>
            <person name="Franco M.E.E."/>
            <person name="Wisecaver J.H."/>
            <person name="Arnold A.E."/>
            <person name="Ju Y.M."/>
            <person name="Slot J.C."/>
            <person name="Ahrendt S."/>
            <person name="Moore L.P."/>
            <person name="Eastman K.E."/>
            <person name="Scott K."/>
            <person name="Konkel Z."/>
            <person name="Mondo S.J."/>
            <person name="Kuo A."/>
            <person name="Hayes R.D."/>
            <person name="Haridas S."/>
            <person name="Andreopoulos B."/>
            <person name="Riley R."/>
            <person name="LaButti K."/>
            <person name="Pangilinan J."/>
            <person name="Lipzen A."/>
            <person name="Amirebrahimi M."/>
            <person name="Yan J."/>
            <person name="Adam C."/>
            <person name="Keymanesh K."/>
            <person name="Ng V."/>
            <person name="Louie K."/>
            <person name="Northen T."/>
            <person name="Drula E."/>
            <person name="Henrissat B."/>
            <person name="Hsieh H.M."/>
            <person name="Youens-Clark K."/>
            <person name="Lutzoni F."/>
            <person name="Miadlikowska J."/>
            <person name="Eastwood D.C."/>
            <person name="Hamelin R.C."/>
            <person name="Grigoriev I.V."/>
            <person name="U'Ren J.M."/>
        </authorList>
    </citation>
    <scope>NUCLEOTIDE SEQUENCE [LARGE SCALE GENOMIC DNA]</scope>
    <source>
        <strain evidence="1 2">CBS 119005</strain>
    </source>
</reference>
<dbReference type="EMBL" id="MU393422">
    <property type="protein sequence ID" value="KAI4870947.1"/>
    <property type="molecule type" value="Genomic_DNA"/>
</dbReference>
<evidence type="ECO:0000313" key="1">
    <source>
        <dbReference type="EMBL" id="KAI4870947.1"/>
    </source>
</evidence>